<sequence>MAHFRVRLLRLALPFGDEARAGPDRDATGPGRRTGPDLCSAMSFGDEMRIGAVRRVRPADISGSVRAHLRTEPDVVALLFAYAAPRPTRRTVARVHHACIKTGASLLPRSLLDTRESDVLCLAARASGWLLYAGAVPESVGTPFVVQRMILC</sequence>
<proteinExistence type="predicted"/>
<evidence type="ECO:0000313" key="2">
    <source>
        <dbReference type="Proteomes" id="UP000821845"/>
    </source>
</evidence>
<dbReference type="EMBL" id="CM023481">
    <property type="protein sequence ID" value="KAH6943926.1"/>
    <property type="molecule type" value="Genomic_DNA"/>
</dbReference>
<comment type="caution">
    <text evidence="1">The sequence shown here is derived from an EMBL/GenBank/DDBJ whole genome shotgun (WGS) entry which is preliminary data.</text>
</comment>
<reference evidence="1" key="1">
    <citation type="submission" date="2020-05" db="EMBL/GenBank/DDBJ databases">
        <title>Large-scale comparative analyses of tick genomes elucidate their genetic diversity and vector capacities.</title>
        <authorList>
            <person name="Jia N."/>
            <person name="Wang J."/>
            <person name="Shi W."/>
            <person name="Du L."/>
            <person name="Sun Y."/>
            <person name="Zhan W."/>
            <person name="Jiang J."/>
            <person name="Wang Q."/>
            <person name="Zhang B."/>
            <person name="Ji P."/>
            <person name="Sakyi L.B."/>
            <person name="Cui X."/>
            <person name="Yuan T."/>
            <person name="Jiang B."/>
            <person name="Yang W."/>
            <person name="Lam T.T.-Y."/>
            <person name="Chang Q."/>
            <person name="Ding S."/>
            <person name="Wang X."/>
            <person name="Zhu J."/>
            <person name="Ruan X."/>
            <person name="Zhao L."/>
            <person name="Wei J."/>
            <person name="Que T."/>
            <person name="Du C."/>
            <person name="Cheng J."/>
            <person name="Dai P."/>
            <person name="Han X."/>
            <person name="Huang E."/>
            <person name="Gao Y."/>
            <person name="Liu J."/>
            <person name="Shao H."/>
            <person name="Ye R."/>
            <person name="Li L."/>
            <person name="Wei W."/>
            <person name="Wang X."/>
            <person name="Wang C."/>
            <person name="Yang T."/>
            <person name="Huo Q."/>
            <person name="Li W."/>
            <person name="Guo W."/>
            <person name="Chen H."/>
            <person name="Zhou L."/>
            <person name="Ni X."/>
            <person name="Tian J."/>
            <person name="Zhou Y."/>
            <person name="Sheng Y."/>
            <person name="Liu T."/>
            <person name="Pan Y."/>
            <person name="Xia L."/>
            <person name="Li J."/>
            <person name="Zhao F."/>
            <person name="Cao W."/>
        </authorList>
    </citation>
    <scope>NUCLEOTIDE SEQUENCE</scope>
    <source>
        <strain evidence="1">Hyas-2018</strain>
    </source>
</reference>
<organism evidence="1 2">
    <name type="scientific">Hyalomma asiaticum</name>
    <name type="common">Tick</name>
    <dbReference type="NCBI Taxonomy" id="266040"/>
    <lineage>
        <taxon>Eukaryota</taxon>
        <taxon>Metazoa</taxon>
        <taxon>Ecdysozoa</taxon>
        <taxon>Arthropoda</taxon>
        <taxon>Chelicerata</taxon>
        <taxon>Arachnida</taxon>
        <taxon>Acari</taxon>
        <taxon>Parasitiformes</taxon>
        <taxon>Ixodida</taxon>
        <taxon>Ixodoidea</taxon>
        <taxon>Ixodidae</taxon>
        <taxon>Hyalomminae</taxon>
        <taxon>Hyalomma</taxon>
    </lineage>
</organism>
<keyword evidence="2" id="KW-1185">Reference proteome</keyword>
<gene>
    <name evidence="1" type="ORF">HPB50_000640</name>
</gene>
<evidence type="ECO:0000313" key="1">
    <source>
        <dbReference type="EMBL" id="KAH6943926.1"/>
    </source>
</evidence>
<protein>
    <submittedName>
        <fullName evidence="1">Uncharacterized protein</fullName>
    </submittedName>
</protein>
<dbReference type="Proteomes" id="UP000821845">
    <property type="component" value="Chromosome 1"/>
</dbReference>
<accession>A0ACB7TCT1</accession>
<name>A0ACB7TCT1_HYAAI</name>